<sequence length="196" mass="22993">MYLNDYSHNARSADRAHRRIRYRGTTPKGDALWTPEEDELCRTYGVDYTVLIKKLPHRSYSALRGRCQKLGLRPQRNLVTASELSKMRRVVPNGTPEEIRQAFPHRTLGQIGNICRYHGIRRKQEPLKITGHAVLDAIRQRCAELNYSMRDLDELARTKRYFRQAGWLFKKRLNYQAIGRAVQALDGELTVRWRDQ</sequence>
<evidence type="ECO:0000313" key="2">
    <source>
        <dbReference type="Proteomes" id="UP000239434"/>
    </source>
</evidence>
<comment type="caution">
    <text evidence="1">The sequence shown here is derived from an EMBL/GenBank/DDBJ whole genome shotgun (WGS) entry which is preliminary data.</text>
</comment>
<keyword evidence="2" id="KW-1185">Reference proteome</keyword>
<accession>A0A2S9IIR9</accession>
<dbReference type="EMBL" id="PVBR01000051">
    <property type="protein sequence ID" value="PRD40426.1"/>
    <property type="molecule type" value="Genomic_DNA"/>
</dbReference>
<dbReference type="CDD" id="cd00167">
    <property type="entry name" value="SANT"/>
    <property type="match status" value="1"/>
</dbReference>
<dbReference type="Proteomes" id="UP000239434">
    <property type="component" value="Unassembled WGS sequence"/>
</dbReference>
<dbReference type="AlphaFoldDB" id="A0A2S9IIR9"/>
<dbReference type="RefSeq" id="WP_105746104.1">
    <property type="nucleotide sequence ID" value="NZ_PVBR01000051.1"/>
</dbReference>
<evidence type="ECO:0008006" key="3">
    <source>
        <dbReference type="Google" id="ProtNLM"/>
    </source>
</evidence>
<protein>
    <recommendedName>
        <fullName evidence="3">SANT/Myb domain-containing protein</fullName>
    </recommendedName>
</protein>
<proteinExistence type="predicted"/>
<dbReference type="InterPro" id="IPR001005">
    <property type="entry name" value="SANT/Myb"/>
</dbReference>
<name>A0A2S9IIR9_9HYPH</name>
<gene>
    <name evidence="1" type="ORF">C5748_26995</name>
</gene>
<reference evidence="1 2" key="1">
    <citation type="submission" date="2018-02" db="EMBL/GenBank/DDBJ databases">
        <title>The draft genome of Phyllobacterium sp. 1N-3.</title>
        <authorList>
            <person name="Liu L."/>
            <person name="Li L."/>
            <person name="Zhang X."/>
            <person name="Wang T."/>
            <person name="Liang L."/>
        </authorList>
    </citation>
    <scope>NUCLEOTIDE SEQUENCE [LARGE SCALE GENOMIC DNA]</scope>
    <source>
        <strain evidence="1 2">1N-3</strain>
    </source>
</reference>
<organism evidence="1 2">
    <name type="scientific">Phyllobacterium phragmitis</name>
    <dbReference type="NCBI Taxonomy" id="2670329"/>
    <lineage>
        <taxon>Bacteria</taxon>
        <taxon>Pseudomonadati</taxon>
        <taxon>Pseudomonadota</taxon>
        <taxon>Alphaproteobacteria</taxon>
        <taxon>Hyphomicrobiales</taxon>
        <taxon>Phyllobacteriaceae</taxon>
        <taxon>Phyllobacterium</taxon>
    </lineage>
</organism>
<evidence type="ECO:0000313" key="1">
    <source>
        <dbReference type="EMBL" id="PRD40426.1"/>
    </source>
</evidence>